<accession>A0ABW4B3V6</accession>
<gene>
    <name evidence="4" type="ORF">ACFQ45_14640</name>
</gene>
<organism evidence="4 5">
    <name type="scientific">Rhodanobacter aciditrophus</name>
    <dbReference type="NCBI Taxonomy" id="1623218"/>
    <lineage>
        <taxon>Bacteria</taxon>
        <taxon>Pseudomonadati</taxon>
        <taxon>Pseudomonadota</taxon>
        <taxon>Gammaproteobacteria</taxon>
        <taxon>Lysobacterales</taxon>
        <taxon>Rhodanobacteraceae</taxon>
        <taxon>Rhodanobacter</taxon>
    </lineage>
</organism>
<dbReference type="SUPFAM" id="SSF56925">
    <property type="entry name" value="OMPA-like"/>
    <property type="match status" value="1"/>
</dbReference>
<dbReference type="RefSeq" id="WP_377368991.1">
    <property type="nucleotide sequence ID" value="NZ_JBHTMN010000017.1"/>
</dbReference>
<proteinExistence type="predicted"/>
<evidence type="ECO:0000259" key="3">
    <source>
        <dbReference type="Pfam" id="PF13505"/>
    </source>
</evidence>
<evidence type="ECO:0000313" key="5">
    <source>
        <dbReference type="Proteomes" id="UP001597059"/>
    </source>
</evidence>
<comment type="caution">
    <text evidence="4">The sequence shown here is derived from an EMBL/GenBank/DDBJ whole genome shotgun (WGS) entry which is preliminary data.</text>
</comment>
<dbReference type="InterPro" id="IPR027385">
    <property type="entry name" value="Beta-barrel_OMP"/>
</dbReference>
<feature type="chain" id="PRO_5046519048" evidence="2">
    <location>
        <begin position="24"/>
        <end position="192"/>
    </location>
</feature>
<sequence>MKKFMPIVASTVALTAFTTAANAEDMSTNDSGLYLGGNYGYLKVDNEDDFDDSNDMWQGVLGYRFNSFFALEGAYSDFGEYGNSISNAETTGYSAALKGTLPITDTVEIFAKAGQLWYETDYNVAGFNGSNDDEALFAGAGLNFKLSQNLLLSAQYTWYDVDLNADEAADSGSDTDFDTDFNQASLGLEYRF</sequence>
<evidence type="ECO:0000313" key="4">
    <source>
        <dbReference type="EMBL" id="MFD1384606.1"/>
    </source>
</evidence>
<keyword evidence="5" id="KW-1185">Reference proteome</keyword>
<feature type="domain" description="Outer membrane protein beta-barrel" evidence="3">
    <location>
        <begin position="11"/>
        <end position="192"/>
    </location>
</feature>
<keyword evidence="1 2" id="KW-0732">Signal</keyword>
<feature type="signal peptide" evidence="2">
    <location>
        <begin position="1"/>
        <end position="23"/>
    </location>
</feature>
<dbReference type="EMBL" id="JBHTMN010000017">
    <property type="protein sequence ID" value="MFD1384606.1"/>
    <property type="molecule type" value="Genomic_DNA"/>
</dbReference>
<name>A0ABW4B3V6_9GAMM</name>
<dbReference type="Pfam" id="PF13505">
    <property type="entry name" value="OMP_b-brl"/>
    <property type="match status" value="1"/>
</dbReference>
<evidence type="ECO:0000256" key="1">
    <source>
        <dbReference type="ARBA" id="ARBA00022729"/>
    </source>
</evidence>
<dbReference type="Gene3D" id="2.40.160.20">
    <property type="match status" value="1"/>
</dbReference>
<evidence type="ECO:0000256" key="2">
    <source>
        <dbReference type="SAM" id="SignalP"/>
    </source>
</evidence>
<dbReference type="Proteomes" id="UP001597059">
    <property type="component" value="Unassembled WGS sequence"/>
</dbReference>
<reference evidence="5" key="1">
    <citation type="journal article" date="2019" name="Int. J. Syst. Evol. Microbiol.">
        <title>The Global Catalogue of Microorganisms (GCM) 10K type strain sequencing project: providing services to taxonomists for standard genome sequencing and annotation.</title>
        <authorList>
            <consortium name="The Broad Institute Genomics Platform"/>
            <consortium name="The Broad Institute Genome Sequencing Center for Infectious Disease"/>
            <person name="Wu L."/>
            <person name="Ma J."/>
        </authorList>
    </citation>
    <scope>NUCLEOTIDE SEQUENCE [LARGE SCALE GENOMIC DNA]</scope>
    <source>
        <strain evidence="5">JCM 30774</strain>
    </source>
</reference>
<protein>
    <submittedName>
        <fullName evidence="4">Porin family protein</fullName>
    </submittedName>
</protein>
<dbReference type="InterPro" id="IPR011250">
    <property type="entry name" value="OMP/PagP_B-barrel"/>
</dbReference>